<evidence type="ECO:0000313" key="3">
    <source>
        <dbReference type="EMBL" id="QDV25976.1"/>
    </source>
</evidence>
<evidence type="ECO:0000313" key="4">
    <source>
        <dbReference type="Proteomes" id="UP000318017"/>
    </source>
</evidence>
<proteinExistence type="predicted"/>
<name>A0A518GBI3_9BACT</name>
<protein>
    <submittedName>
        <fullName evidence="3">YHS domain protein</fullName>
    </submittedName>
</protein>
<feature type="signal peptide" evidence="2">
    <location>
        <begin position="1"/>
        <end position="23"/>
    </location>
</feature>
<reference evidence="3 4" key="1">
    <citation type="submission" date="2019-02" db="EMBL/GenBank/DDBJ databases">
        <title>Deep-cultivation of Planctomycetes and their phenomic and genomic characterization uncovers novel biology.</title>
        <authorList>
            <person name="Wiegand S."/>
            <person name="Jogler M."/>
            <person name="Boedeker C."/>
            <person name="Pinto D."/>
            <person name="Vollmers J."/>
            <person name="Rivas-Marin E."/>
            <person name="Kohn T."/>
            <person name="Peeters S.H."/>
            <person name="Heuer A."/>
            <person name="Rast P."/>
            <person name="Oberbeckmann S."/>
            <person name="Bunk B."/>
            <person name="Jeske O."/>
            <person name="Meyerdierks A."/>
            <person name="Storesund J.E."/>
            <person name="Kallscheuer N."/>
            <person name="Luecker S."/>
            <person name="Lage O.M."/>
            <person name="Pohl T."/>
            <person name="Merkel B.J."/>
            <person name="Hornburger P."/>
            <person name="Mueller R.-W."/>
            <person name="Bruemmer F."/>
            <person name="Labrenz M."/>
            <person name="Spormann A.M."/>
            <person name="Op den Camp H."/>
            <person name="Overmann J."/>
            <person name="Amann R."/>
            <person name="Jetten M.S.M."/>
            <person name="Mascher T."/>
            <person name="Medema M.H."/>
            <person name="Devos D.P."/>
            <person name="Kaster A.-K."/>
            <person name="Ovreas L."/>
            <person name="Rohde M."/>
            <person name="Galperin M.Y."/>
            <person name="Jogler C."/>
        </authorList>
    </citation>
    <scope>NUCLEOTIDE SEQUENCE [LARGE SCALE GENOMIC DNA]</scope>
    <source>
        <strain evidence="3 4">Q31a</strain>
    </source>
</reference>
<sequence precursor="true">MSYHFPKLLALTGMLAVVFPVFANAQTAHEAHGHQHAMPGQTATATKQGPHGGTLQQSGSLQFETVVSQGGIQMFVFDHNGQPLSVERGRGAASLRIEGNAKRYRYDLLPDGKGALTAPVNLSQIAGRQIEIDLQLVGLPGIGSQPLNLQEVTTVPASQQQLASAAIARQKICPVSGKPLGSMGDPVAVDVNGQTVYACCAGCVSAIQSNPAKYASGRPEITVTAATDADAPLIAKQGKCPVMDESLGSMGQPIKVMIGDKPIFLCCKGCIKKIQAEPAKYLAMVYGSQATPEITVSAATQADAALIAQQKVCPVMDEPLGGMGTPIKAMIGDKPIFLCCKGCIKKVEAEPAKYLAMVYGQGAWNGGVGSVPAGAEQVREGIFKVSAADAPFIAAQKRCPVMDEPLDAMGGPYKVDANGKAIYICCPGCAKKIAAEPQKYLTVLAQQGVDAPSLR</sequence>
<dbReference type="KEGG" id="ahel:Q31a_43460"/>
<gene>
    <name evidence="3" type="ORF">Q31a_43460</name>
</gene>
<organism evidence="3 4">
    <name type="scientific">Aureliella helgolandensis</name>
    <dbReference type="NCBI Taxonomy" id="2527968"/>
    <lineage>
        <taxon>Bacteria</taxon>
        <taxon>Pseudomonadati</taxon>
        <taxon>Planctomycetota</taxon>
        <taxon>Planctomycetia</taxon>
        <taxon>Pirellulales</taxon>
        <taxon>Pirellulaceae</taxon>
        <taxon>Aureliella</taxon>
    </lineage>
</organism>
<dbReference type="EMBL" id="CP036298">
    <property type="protein sequence ID" value="QDV25976.1"/>
    <property type="molecule type" value="Genomic_DNA"/>
</dbReference>
<evidence type="ECO:0000256" key="1">
    <source>
        <dbReference type="SAM" id="MobiDB-lite"/>
    </source>
</evidence>
<dbReference type="RefSeq" id="WP_231690842.1">
    <property type="nucleotide sequence ID" value="NZ_CP036298.1"/>
</dbReference>
<feature type="region of interest" description="Disordered" evidence="1">
    <location>
        <begin position="30"/>
        <end position="56"/>
    </location>
</feature>
<feature type="chain" id="PRO_5021902246" evidence="2">
    <location>
        <begin position="24"/>
        <end position="455"/>
    </location>
</feature>
<dbReference type="AlphaFoldDB" id="A0A518GBI3"/>
<keyword evidence="4" id="KW-1185">Reference proteome</keyword>
<accession>A0A518GBI3</accession>
<evidence type="ECO:0000256" key="2">
    <source>
        <dbReference type="SAM" id="SignalP"/>
    </source>
</evidence>
<dbReference type="Proteomes" id="UP000318017">
    <property type="component" value="Chromosome"/>
</dbReference>
<keyword evidence="2" id="KW-0732">Signal</keyword>